<proteinExistence type="predicted"/>
<evidence type="ECO:0008006" key="3">
    <source>
        <dbReference type="Google" id="ProtNLM"/>
    </source>
</evidence>
<gene>
    <name evidence="1" type="ORF">A6E04_11060</name>
</gene>
<accession>A0A1B9P1Y8</accession>
<dbReference type="AlphaFoldDB" id="A0A1B9P1Y8"/>
<organism evidence="1 2">
    <name type="scientific">Aliivibrio logei</name>
    <name type="common">Vibrio logei</name>
    <dbReference type="NCBI Taxonomy" id="688"/>
    <lineage>
        <taxon>Bacteria</taxon>
        <taxon>Pseudomonadati</taxon>
        <taxon>Pseudomonadota</taxon>
        <taxon>Gammaproteobacteria</taxon>
        <taxon>Vibrionales</taxon>
        <taxon>Vibrionaceae</taxon>
        <taxon>Aliivibrio</taxon>
    </lineage>
</organism>
<dbReference type="EMBL" id="MAJU01000008">
    <property type="protein sequence ID" value="OCH22370.1"/>
    <property type="molecule type" value="Genomic_DNA"/>
</dbReference>
<dbReference type="RefSeq" id="WP_017022133.1">
    <property type="nucleotide sequence ID" value="NZ_CAWMPN010000008.1"/>
</dbReference>
<evidence type="ECO:0000313" key="1">
    <source>
        <dbReference type="EMBL" id="OCH22370.1"/>
    </source>
</evidence>
<dbReference type="Proteomes" id="UP000093523">
    <property type="component" value="Unassembled WGS sequence"/>
</dbReference>
<reference evidence="1 2" key="1">
    <citation type="submission" date="2016-06" db="EMBL/GenBank/DDBJ databases">
        <authorList>
            <person name="Kjaerup R.B."/>
            <person name="Dalgaard T.S."/>
            <person name="Juul-Madsen H.R."/>
        </authorList>
    </citation>
    <scope>NUCLEOTIDE SEQUENCE [LARGE SCALE GENOMIC DNA]</scope>
    <source>
        <strain evidence="1 2">1S159</strain>
    </source>
</reference>
<name>A0A1B9P1Y8_ALILO</name>
<protein>
    <recommendedName>
        <fullName evidence="3">Lipoprotein</fullName>
    </recommendedName>
</protein>
<evidence type="ECO:0000313" key="2">
    <source>
        <dbReference type="Proteomes" id="UP000093523"/>
    </source>
</evidence>
<comment type="caution">
    <text evidence="1">The sequence shown here is derived from an EMBL/GenBank/DDBJ whole genome shotgun (WGS) entry which is preliminary data.</text>
</comment>
<sequence>MNKKLLLPLLFSVVLVGCDDASEAIDKAQNAANKAVDMAQTKLELINLSDLNIDEFGDAAISAKAFATSVDEALNADYSNPEALVEVKAHISNAYSCLVAASSESTAENVVDKVMATISNENAESLIEKGVERAQDMTECVM</sequence>
<dbReference type="OrthoDB" id="5817001at2"/>
<dbReference type="PROSITE" id="PS51257">
    <property type="entry name" value="PROKAR_LIPOPROTEIN"/>
    <property type="match status" value="1"/>
</dbReference>